<dbReference type="STRING" id="187979.ERS852385_01895"/>
<dbReference type="GO" id="GO:0016852">
    <property type="term" value="F:sirohydrochlorin cobaltochelatase activity"/>
    <property type="evidence" value="ECO:0007669"/>
    <property type="project" value="UniProtKB-EC"/>
</dbReference>
<keyword evidence="3" id="KW-0456">Lyase</keyword>
<evidence type="ECO:0000313" key="3">
    <source>
        <dbReference type="EMBL" id="CUO00211.1"/>
    </source>
</evidence>
<dbReference type="GO" id="GO:0046872">
    <property type="term" value="F:metal ion binding"/>
    <property type="evidence" value="ECO:0007669"/>
    <property type="project" value="UniProtKB-KW"/>
</dbReference>
<keyword evidence="2" id="KW-0479">Metal-binding</keyword>
<reference evidence="3 4" key="1">
    <citation type="submission" date="2015-09" db="EMBL/GenBank/DDBJ databases">
        <authorList>
            <consortium name="Pathogen Informatics"/>
        </authorList>
    </citation>
    <scope>NUCLEOTIDE SEQUENCE [LARGE SCALE GENOMIC DNA]</scope>
    <source>
        <strain evidence="3 4">2789STDY5608828</strain>
    </source>
</reference>
<protein>
    <submittedName>
        <fullName evidence="3">Sirohydrochlorin cobaltochelatase</fullName>
        <ecNumber evidence="3">4.99.1.3</ecNumber>
    </submittedName>
</protein>
<proteinExistence type="predicted"/>
<dbReference type="EMBL" id="CYYU01000019">
    <property type="protein sequence ID" value="CUO00211.1"/>
    <property type="molecule type" value="Genomic_DNA"/>
</dbReference>
<dbReference type="EC" id="4.99.1.3" evidence="3"/>
<keyword evidence="4" id="KW-1185">Reference proteome</keyword>
<feature type="binding site" evidence="2">
    <location>
        <position position="174"/>
    </location>
    <ligand>
        <name>Co(2+)</name>
        <dbReference type="ChEBI" id="CHEBI:48828"/>
    </ligand>
</feature>
<dbReference type="RefSeq" id="WP_036375404.1">
    <property type="nucleotide sequence ID" value="NZ_CABIWZ010000019.1"/>
</dbReference>
<evidence type="ECO:0000256" key="2">
    <source>
        <dbReference type="PIRSR" id="PIRSR033579-3"/>
    </source>
</evidence>
<feature type="binding site" evidence="2">
    <location>
        <position position="208"/>
    </location>
    <ligand>
        <name>Co(2+)</name>
        <dbReference type="ChEBI" id="CHEBI:48828"/>
    </ligand>
</feature>
<feature type="active site" description="Proton acceptor" evidence="1">
    <location>
        <position position="144"/>
    </location>
</feature>
<dbReference type="PIRSF" id="PIRSF033579">
    <property type="entry name" value="Anaer_Co_chel"/>
    <property type="match status" value="1"/>
</dbReference>
<name>A0A174BGP9_9FIRM</name>
<evidence type="ECO:0000313" key="4">
    <source>
        <dbReference type="Proteomes" id="UP000095546"/>
    </source>
</evidence>
<dbReference type="OrthoDB" id="9770331at2"/>
<dbReference type="InterPro" id="IPR010388">
    <property type="entry name" value="Anaerobic_Co-chelatase"/>
</dbReference>
<dbReference type="AlphaFoldDB" id="A0A174BGP9"/>
<keyword evidence="2" id="KW-0170">Cobalt</keyword>
<sequence>MKQAIVLTSFGAMGDDSRKLCLDALEADFRAEFPGAVIVQAFTSKFIRAALEKRGLHRDSLEEALERLAKEDVTHVLVQPTYMTPGEEYEKKVLDVVPVYTARYEALTVGEPAFFEEADYMRNLIALCRSIFVPRDAELVLLGHGSPHRHNPVYERLQAEIDAQQLPIHVGVLESTDTPDFPMVLKRLQKRQVREVLLAPLLLTSGMHVARDMAGEGEASWKARLEKAGFSVTPILEGLGESPLFRQIYIEKARKALRTE</sequence>
<dbReference type="Pfam" id="PF06180">
    <property type="entry name" value="CbiK"/>
    <property type="match status" value="1"/>
</dbReference>
<dbReference type="eggNOG" id="COG4822">
    <property type="taxonomic scope" value="Bacteria"/>
</dbReference>
<dbReference type="GO" id="GO:0019251">
    <property type="term" value="P:anaerobic cobalamin biosynthetic process"/>
    <property type="evidence" value="ECO:0007669"/>
    <property type="project" value="InterPro"/>
</dbReference>
<dbReference type="Proteomes" id="UP000095546">
    <property type="component" value="Unassembled WGS sequence"/>
</dbReference>
<feature type="binding site" evidence="2">
    <location>
        <position position="144"/>
    </location>
    <ligand>
        <name>Co(2+)</name>
        <dbReference type="ChEBI" id="CHEBI:48828"/>
    </ligand>
</feature>
<organism evidence="3 4">
    <name type="scientific">Mitsuokella jalaludinii</name>
    <dbReference type="NCBI Taxonomy" id="187979"/>
    <lineage>
        <taxon>Bacteria</taxon>
        <taxon>Bacillati</taxon>
        <taxon>Bacillota</taxon>
        <taxon>Negativicutes</taxon>
        <taxon>Selenomonadales</taxon>
        <taxon>Selenomonadaceae</taxon>
        <taxon>Mitsuokella</taxon>
    </lineage>
</organism>
<accession>A0A174BGP9</accession>
<evidence type="ECO:0000256" key="1">
    <source>
        <dbReference type="PIRSR" id="PIRSR033579-1"/>
    </source>
</evidence>
<dbReference type="SUPFAM" id="SSF53800">
    <property type="entry name" value="Chelatase"/>
    <property type="match status" value="1"/>
</dbReference>
<dbReference type="Gene3D" id="3.40.50.1400">
    <property type="match status" value="2"/>
</dbReference>
<gene>
    <name evidence="3" type="primary">cbiK_2</name>
    <name evidence="3" type="ORF">ERS852385_01895</name>
</gene>